<feature type="transmembrane region" description="Helical" evidence="1">
    <location>
        <begin position="70"/>
        <end position="90"/>
    </location>
</feature>
<gene>
    <name evidence="2" type="ORF">CYMTET_47316</name>
</gene>
<keyword evidence="3" id="KW-1185">Reference proteome</keyword>
<organism evidence="2 3">
    <name type="scientific">Cymbomonas tetramitiformis</name>
    <dbReference type="NCBI Taxonomy" id="36881"/>
    <lineage>
        <taxon>Eukaryota</taxon>
        <taxon>Viridiplantae</taxon>
        <taxon>Chlorophyta</taxon>
        <taxon>Pyramimonadophyceae</taxon>
        <taxon>Pyramimonadales</taxon>
        <taxon>Pyramimonadaceae</taxon>
        <taxon>Cymbomonas</taxon>
    </lineage>
</organism>
<name>A0AAE0BUK5_9CHLO</name>
<reference evidence="2 3" key="1">
    <citation type="journal article" date="2015" name="Genome Biol. Evol.">
        <title>Comparative Genomics of a Bacterivorous Green Alga Reveals Evolutionary Causalities and Consequences of Phago-Mixotrophic Mode of Nutrition.</title>
        <authorList>
            <person name="Burns J.A."/>
            <person name="Paasch A."/>
            <person name="Narechania A."/>
            <person name="Kim E."/>
        </authorList>
    </citation>
    <scope>NUCLEOTIDE SEQUENCE [LARGE SCALE GENOMIC DNA]</scope>
    <source>
        <strain evidence="2 3">PLY_AMNH</strain>
    </source>
</reference>
<feature type="transmembrane region" description="Helical" evidence="1">
    <location>
        <begin position="102"/>
        <end position="125"/>
    </location>
</feature>
<keyword evidence="1" id="KW-1133">Transmembrane helix</keyword>
<proteinExistence type="predicted"/>
<evidence type="ECO:0000313" key="3">
    <source>
        <dbReference type="Proteomes" id="UP001190700"/>
    </source>
</evidence>
<dbReference type="AlphaFoldDB" id="A0AAE0BUK5"/>
<sequence length="137" mass="15631">MFLLSIYPNSILEDSDIDAEYVAKAEMYNIATHVFPIFVSLWMCFTLYPETHEHFFNCILRDKELLGLACSHRTYVHFLHVYVAVMIYAISYESDRIYGTPVMTTTIIVFGAGIFAALCVGYTVIGYTVNKITMENA</sequence>
<dbReference type="EMBL" id="LGRX02033090">
    <property type="protein sequence ID" value="KAK3243047.1"/>
    <property type="molecule type" value="Genomic_DNA"/>
</dbReference>
<feature type="transmembrane region" description="Helical" evidence="1">
    <location>
        <begin position="30"/>
        <end position="49"/>
    </location>
</feature>
<accession>A0AAE0BUK5</accession>
<evidence type="ECO:0000313" key="2">
    <source>
        <dbReference type="EMBL" id="KAK3243047.1"/>
    </source>
</evidence>
<evidence type="ECO:0000256" key="1">
    <source>
        <dbReference type="SAM" id="Phobius"/>
    </source>
</evidence>
<protein>
    <submittedName>
        <fullName evidence="2">Uncharacterized protein</fullName>
    </submittedName>
</protein>
<dbReference type="Proteomes" id="UP001190700">
    <property type="component" value="Unassembled WGS sequence"/>
</dbReference>
<comment type="caution">
    <text evidence="2">The sequence shown here is derived from an EMBL/GenBank/DDBJ whole genome shotgun (WGS) entry which is preliminary data.</text>
</comment>
<keyword evidence="1" id="KW-0812">Transmembrane</keyword>
<keyword evidence="1" id="KW-0472">Membrane</keyword>